<feature type="compositionally biased region" description="Basic and acidic residues" evidence="3">
    <location>
        <begin position="140"/>
        <end position="153"/>
    </location>
</feature>
<dbReference type="InterPro" id="IPR008978">
    <property type="entry name" value="HSP20-like_chaperone"/>
</dbReference>
<comment type="similarity">
    <text evidence="1 2">Belongs to the small heat shock protein (HSP20) family.</text>
</comment>
<sequence>MLMRTDPFRNLDRFAEQVLGTAARPAVMPMDAWREGEKFVVEFDLPGIDADSLDIDIERNVVTVRAERPSVDPNREMLANERPRGVFSRQLVLGENLDTERIEASYREGVLSLHIPVAEKAKPRKITVERSGTNGSTHKAINENEARREVINA</sequence>
<feature type="compositionally biased region" description="Polar residues" evidence="3">
    <location>
        <begin position="130"/>
        <end position="139"/>
    </location>
</feature>
<feature type="domain" description="SHSP" evidence="4">
    <location>
        <begin position="21"/>
        <end position="131"/>
    </location>
</feature>
<dbReference type="InterPro" id="IPR031107">
    <property type="entry name" value="Small_HSP"/>
</dbReference>
<evidence type="ECO:0000256" key="2">
    <source>
        <dbReference type="RuleBase" id="RU003616"/>
    </source>
</evidence>
<dbReference type="Proteomes" id="UP000093925">
    <property type="component" value="Unassembled WGS sequence"/>
</dbReference>
<comment type="caution">
    <text evidence="5">The sequence shown here is derived from an EMBL/GenBank/DDBJ whole genome shotgun (WGS) entry which is preliminary data.</text>
</comment>
<organism evidence="5 6">
    <name type="scientific">Mycobacterium asiaticum</name>
    <dbReference type="NCBI Taxonomy" id="1790"/>
    <lineage>
        <taxon>Bacteria</taxon>
        <taxon>Bacillati</taxon>
        <taxon>Actinomycetota</taxon>
        <taxon>Actinomycetes</taxon>
        <taxon>Mycobacteriales</taxon>
        <taxon>Mycobacteriaceae</taxon>
        <taxon>Mycobacterium</taxon>
    </lineage>
</organism>
<evidence type="ECO:0000313" key="6">
    <source>
        <dbReference type="Proteomes" id="UP000093925"/>
    </source>
</evidence>
<evidence type="ECO:0000313" key="5">
    <source>
        <dbReference type="EMBL" id="OBJ84093.1"/>
    </source>
</evidence>
<evidence type="ECO:0000256" key="3">
    <source>
        <dbReference type="SAM" id="MobiDB-lite"/>
    </source>
</evidence>
<dbReference type="Gene3D" id="2.60.40.790">
    <property type="match status" value="1"/>
</dbReference>
<dbReference type="InterPro" id="IPR002068">
    <property type="entry name" value="A-crystallin/Hsp20_dom"/>
</dbReference>
<dbReference type="SUPFAM" id="SSF49764">
    <property type="entry name" value="HSP20-like chaperones"/>
    <property type="match status" value="1"/>
</dbReference>
<dbReference type="RefSeq" id="WP_065140796.1">
    <property type="nucleotide sequence ID" value="NZ_LZKS01000177.1"/>
</dbReference>
<dbReference type="PANTHER" id="PTHR11527">
    <property type="entry name" value="HEAT-SHOCK PROTEIN 20 FAMILY MEMBER"/>
    <property type="match status" value="1"/>
</dbReference>
<gene>
    <name evidence="5" type="ORF">A5640_16870</name>
</gene>
<proteinExistence type="inferred from homology"/>
<dbReference type="CDD" id="cd06464">
    <property type="entry name" value="ACD_sHsps-like"/>
    <property type="match status" value="1"/>
</dbReference>
<reference evidence="5 6" key="1">
    <citation type="submission" date="2016-06" db="EMBL/GenBank/DDBJ databases">
        <authorList>
            <person name="Kjaerup R.B."/>
            <person name="Dalgaard T.S."/>
            <person name="Juul-Madsen H.R."/>
        </authorList>
    </citation>
    <scope>NUCLEOTIDE SEQUENCE [LARGE SCALE GENOMIC DNA]</scope>
    <source>
        <strain evidence="5 6">1276495.2</strain>
    </source>
</reference>
<dbReference type="PROSITE" id="PS01031">
    <property type="entry name" value="SHSP"/>
    <property type="match status" value="1"/>
</dbReference>
<dbReference type="OrthoDB" id="5242916at2"/>
<dbReference type="AlphaFoldDB" id="A0A1A3KI62"/>
<evidence type="ECO:0000256" key="1">
    <source>
        <dbReference type="PROSITE-ProRule" id="PRU00285"/>
    </source>
</evidence>
<feature type="region of interest" description="Disordered" evidence="3">
    <location>
        <begin position="129"/>
        <end position="153"/>
    </location>
</feature>
<dbReference type="EMBL" id="LZLM01000087">
    <property type="protein sequence ID" value="OBJ84093.1"/>
    <property type="molecule type" value="Genomic_DNA"/>
</dbReference>
<accession>A0A1A3KI62</accession>
<name>A0A1A3KI62_MYCAS</name>
<protein>
    <recommendedName>
        <fullName evidence="4">SHSP domain-containing protein</fullName>
    </recommendedName>
</protein>
<dbReference type="Pfam" id="PF00011">
    <property type="entry name" value="HSP20"/>
    <property type="match status" value="1"/>
</dbReference>
<evidence type="ECO:0000259" key="4">
    <source>
        <dbReference type="PROSITE" id="PS01031"/>
    </source>
</evidence>